<dbReference type="AlphaFoldDB" id="A0A1I1U9F7"/>
<evidence type="ECO:0000256" key="2">
    <source>
        <dbReference type="ARBA" id="ARBA00001966"/>
    </source>
</evidence>
<evidence type="ECO:0000256" key="9">
    <source>
        <dbReference type="ARBA" id="ARBA00023014"/>
    </source>
</evidence>
<keyword evidence="7" id="KW-0560">Oxidoreductase</keyword>
<dbReference type="Gene3D" id="1.10.10.1100">
    <property type="entry name" value="BFD-like [2Fe-2S]-binding domain"/>
    <property type="match status" value="1"/>
</dbReference>
<feature type="domain" description="4Fe-4S Mo/W bis-MGD-type" evidence="11">
    <location>
        <begin position="6"/>
        <end position="62"/>
    </location>
</feature>
<dbReference type="SUPFAM" id="SSF50692">
    <property type="entry name" value="ADC-like"/>
    <property type="match status" value="1"/>
</dbReference>
<reference evidence="12 13" key="1">
    <citation type="submission" date="2016-10" db="EMBL/GenBank/DDBJ databases">
        <authorList>
            <person name="de Groot N.N."/>
        </authorList>
    </citation>
    <scope>NUCLEOTIDE SEQUENCE [LARGE SCALE GENOMIC DNA]</scope>
    <source>
        <strain evidence="12 13">DSM 6059</strain>
    </source>
</reference>
<dbReference type="SUPFAM" id="SSF53706">
    <property type="entry name" value="Formate dehydrogenase/DMSO reductase, domains 1-3"/>
    <property type="match status" value="1"/>
</dbReference>
<dbReference type="CDD" id="cd02791">
    <property type="entry name" value="MopB_CT_Nitrate-R-NapA-like"/>
    <property type="match status" value="1"/>
</dbReference>
<dbReference type="PROSITE" id="PS51669">
    <property type="entry name" value="4FE4S_MOW_BIS_MGD"/>
    <property type="match status" value="1"/>
</dbReference>
<evidence type="ECO:0000313" key="13">
    <source>
        <dbReference type="Proteomes" id="UP000198862"/>
    </source>
</evidence>
<dbReference type="Pfam" id="PF01568">
    <property type="entry name" value="Molydop_binding"/>
    <property type="match status" value="1"/>
</dbReference>
<dbReference type="GO" id="GO:0042128">
    <property type="term" value="P:nitrate assimilation"/>
    <property type="evidence" value="ECO:0007669"/>
    <property type="project" value="UniProtKB-KW"/>
</dbReference>
<sequence>MKNTTSSLKQTTCAYCGVGCGIDVSVSQNNEVTISGAADHPANFGKLCIKGSKLAETITNDGRLLTPMISNKAVSWPNAVKHVAGQLNKVIEQYGPDSVAFYVSGQLLTEDYYVANKLMKGYIGTANIDTNSRLCMSSAVSAYKRAFGEDLVPNSYQDLDNTDLIIMVGSNAAWTHPVLFQRMQRAKALNPQLNIIVIDPRSTPTSESADLTLNLKPGSDTALFNGLLAYLANHKLLDTDFIGNHCNNFNDTLAMAKKYTIEYVAQFCELKQTDILHFYKIFAATDKTVSFYSQGINQSSSGVDKCNAIINCHLASGKIGKLGCGPFSITGQPNAMGGREVGGLANQLAAHLDIENCEHQKIVQTFWQSPKIANKEGPKAVELFNKIKQGQIKAVWIMATNPVVSLPDSNQVIAALKACPLVIVSDCVDKNDTLSFADVKLPATGWLEKNGTVTNSERRISRQRGIMPPAGNAKHDWQIICDVAKAMGFNGGFNYSHPSEIFSEHAALSGYKNQGKRCFDISPLADLSIKEYDLLKPIQWPIKKTNGQTMGTDSLFTDKQFFTKNKKANFIAVEAKLSVAQTSDKYPILLNSGRIRDQWHSMTRTGTTSSLTEHINKPQLSLNPIQAEKLGIKTGDLVTTSSNTGNVILSALLTDHIRLGEAFAPIHWNKQYASNATISNLYSAITDPISGQPESKQTAIKIRKCEFKYHGQLQLSSDIKAQLTPVAEYWLKQRLNHSFNYDLADNKNGFITTHWYKPMMGKAGEWISLGQNNNAKQVMLYIINNKLKAVLMLSNQIIPDISPWIDHLFSQESINLKTIQQLLAAKPDNTFLKGKLICSCFKVYQNDITKAVQQGCNSIEKLGKKLKCGTHCGSCKSEINNLLNKTIITKPLVIKEGSAA</sequence>
<dbReference type="InterPro" id="IPR006657">
    <property type="entry name" value="MoPterin_dinucl-bd_dom"/>
</dbReference>
<dbReference type="InterPro" id="IPR007419">
    <property type="entry name" value="BFD-like_2Fe2S-bd_dom"/>
</dbReference>
<dbReference type="InterPro" id="IPR009010">
    <property type="entry name" value="Asp_de-COase-like_dom_sf"/>
</dbReference>
<evidence type="ECO:0000256" key="4">
    <source>
        <dbReference type="ARBA" id="ARBA00022485"/>
    </source>
</evidence>
<dbReference type="Gene3D" id="2.40.40.20">
    <property type="match status" value="1"/>
</dbReference>
<evidence type="ECO:0000256" key="3">
    <source>
        <dbReference type="ARBA" id="ARBA00008747"/>
    </source>
</evidence>
<dbReference type="InterPro" id="IPR041854">
    <property type="entry name" value="BFD-like_2Fe2S-bd_dom_sf"/>
</dbReference>
<dbReference type="Pfam" id="PF04324">
    <property type="entry name" value="Fer2_BFD"/>
    <property type="match status" value="1"/>
</dbReference>
<dbReference type="InterPro" id="IPR006656">
    <property type="entry name" value="Mopterin_OxRdtase"/>
</dbReference>
<dbReference type="GO" id="GO:1990204">
    <property type="term" value="C:oxidoreductase complex"/>
    <property type="evidence" value="ECO:0007669"/>
    <property type="project" value="UniProtKB-ARBA"/>
</dbReference>
<dbReference type="InterPro" id="IPR041957">
    <property type="entry name" value="CT_Nitrate-R-NapA-like"/>
</dbReference>
<accession>A0A1I1U9F7</accession>
<dbReference type="GO" id="GO:0016020">
    <property type="term" value="C:membrane"/>
    <property type="evidence" value="ECO:0007669"/>
    <property type="project" value="TreeGrafter"/>
</dbReference>
<dbReference type="Proteomes" id="UP000198862">
    <property type="component" value="Unassembled WGS sequence"/>
</dbReference>
<dbReference type="GO" id="GO:0016491">
    <property type="term" value="F:oxidoreductase activity"/>
    <property type="evidence" value="ECO:0007669"/>
    <property type="project" value="UniProtKB-KW"/>
</dbReference>
<evidence type="ECO:0000256" key="7">
    <source>
        <dbReference type="ARBA" id="ARBA00023002"/>
    </source>
</evidence>
<dbReference type="CDD" id="cd02754">
    <property type="entry name" value="MopB_Nitrate-R-NapA-like"/>
    <property type="match status" value="1"/>
</dbReference>
<keyword evidence="5" id="KW-0500">Molybdenum</keyword>
<evidence type="ECO:0000313" key="12">
    <source>
        <dbReference type="EMBL" id="SFD64550.1"/>
    </source>
</evidence>
<keyword evidence="4" id="KW-0004">4Fe-4S</keyword>
<dbReference type="PANTHER" id="PTHR43105">
    <property type="entry name" value="RESPIRATORY NITRATE REDUCTASE"/>
    <property type="match status" value="1"/>
</dbReference>
<dbReference type="GO" id="GO:0043546">
    <property type="term" value="F:molybdopterin cofactor binding"/>
    <property type="evidence" value="ECO:0007669"/>
    <property type="project" value="InterPro"/>
</dbReference>
<dbReference type="InterPro" id="IPR006963">
    <property type="entry name" value="Mopterin_OxRdtase_4Fe-4S_dom"/>
</dbReference>
<evidence type="ECO:0000256" key="10">
    <source>
        <dbReference type="ARBA" id="ARBA00023063"/>
    </source>
</evidence>
<keyword evidence="9" id="KW-0411">Iron-sulfur</keyword>
<keyword evidence="10" id="KW-0534">Nitrate assimilation</keyword>
<dbReference type="GO" id="GO:0046872">
    <property type="term" value="F:metal ion binding"/>
    <property type="evidence" value="ECO:0007669"/>
    <property type="project" value="UniProtKB-KW"/>
</dbReference>
<protein>
    <submittedName>
        <fullName evidence="12">Assimilatory nitrate reductase (NADH) alpha subunit apoprotein</fullName>
    </submittedName>
</protein>
<evidence type="ECO:0000256" key="5">
    <source>
        <dbReference type="ARBA" id="ARBA00022505"/>
    </source>
</evidence>
<dbReference type="SMART" id="SM00926">
    <property type="entry name" value="Molybdop_Fe4S4"/>
    <property type="match status" value="1"/>
</dbReference>
<dbReference type="OrthoDB" id="9810782at2"/>
<evidence type="ECO:0000256" key="6">
    <source>
        <dbReference type="ARBA" id="ARBA00022723"/>
    </source>
</evidence>
<dbReference type="GO" id="GO:0051539">
    <property type="term" value="F:4 iron, 4 sulfur cluster binding"/>
    <property type="evidence" value="ECO:0007669"/>
    <property type="project" value="UniProtKB-KW"/>
</dbReference>
<dbReference type="STRING" id="1123010.SAMN02745724_05076"/>
<keyword evidence="8" id="KW-0408">Iron</keyword>
<dbReference type="EMBL" id="FOLO01000079">
    <property type="protein sequence ID" value="SFD64550.1"/>
    <property type="molecule type" value="Genomic_DNA"/>
</dbReference>
<dbReference type="PROSITE" id="PS00551">
    <property type="entry name" value="MOLYBDOPTERIN_PROK_1"/>
    <property type="match status" value="1"/>
</dbReference>
<proteinExistence type="inferred from homology"/>
<keyword evidence="13" id="KW-1185">Reference proteome</keyword>
<comment type="cofactor">
    <cofactor evidence="1">
        <name>Mo-bis(molybdopterin guanine dinucleotide)</name>
        <dbReference type="ChEBI" id="CHEBI:60539"/>
    </cofactor>
</comment>
<gene>
    <name evidence="12" type="ORF">SAMN02745724_05076</name>
</gene>
<dbReference type="GO" id="GO:0045333">
    <property type="term" value="P:cellular respiration"/>
    <property type="evidence" value="ECO:0007669"/>
    <property type="project" value="UniProtKB-ARBA"/>
</dbReference>
<keyword evidence="6" id="KW-0479">Metal-binding</keyword>
<dbReference type="Gene3D" id="3.40.228.10">
    <property type="entry name" value="Dimethylsulfoxide Reductase, domain 2"/>
    <property type="match status" value="1"/>
</dbReference>
<dbReference type="Gene3D" id="2.20.25.90">
    <property type="entry name" value="ADC-like domains"/>
    <property type="match status" value="1"/>
</dbReference>
<evidence type="ECO:0000256" key="1">
    <source>
        <dbReference type="ARBA" id="ARBA00001942"/>
    </source>
</evidence>
<dbReference type="RefSeq" id="WP_091991418.1">
    <property type="nucleotide sequence ID" value="NZ_FOLO01000079.1"/>
</dbReference>
<evidence type="ECO:0000256" key="8">
    <source>
        <dbReference type="ARBA" id="ARBA00023004"/>
    </source>
</evidence>
<dbReference type="InterPro" id="IPR027467">
    <property type="entry name" value="MopterinOxRdtase_cofactor_BS"/>
</dbReference>
<dbReference type="Pfam" id="PF04879">
    <property type="entry name" value="Molybdop_Fe4S4"/>
    <property type="match status" value="1"/>
</dbReference>
<organism evidence="12 13">
    <name type="scientific">Pseudoalteromonas denitrificans DSM 6059</name>
    <dbReference type="NCBI Taxonomy" id="1123010"/>
    <lineage>
        <taxon>Bacteria</taxon>
        <taxon>Pseudomonadati</taxon>
        <taxon>Pseudomonadota</taxon>
        <taxon>Gammaproteobacteria</taxon>
        <taxon>Alteromonadales</taxon>
        <taxon>Pseudoalteromonadaceae</taxon>
        <taxon>Pseudoalteromonas</taxon>
    </lineage>
</organism>
<dbReference type="PANTHER" id="PTHR43105:SF9">
    <property type="entry name" value="NADPH-FE(3+) OXIDOREDUCTASE SUBUNIT ALPHA"/>
    <property type="match status" value="1"/>
</dbReference>
<comment type="cofactor">
    <cofactor evidence="2">
        <name>[4Fe-4S] cluster</name>
        <dbReference type="ChEBI" id="CHEBI:49883"/>
    </cofactor>
</comment>
<evidence type="ECO:0000259" key="11">
    <source>
        <dbReference type="PROSITE" id="PS51669"/>
    </source>
</evidence>
<name>A0A1I1U9F7_9GAMM</name>
<dbReference type="Pfam" id="PF00384">
    <property type="entry name" value="Molybdopterin"/>
    <property type="match status" value="1"/>
</dbReference>
<dbReference type="Gene3D" id="3.40.50.740">
    <property type="match status" value="1"/>
</dbReference>
<comment type="similarity">
    <text evidence="3">Belongs to the prokaryotic molybdopterin-containing oxidoreductase family. NasA/NapA/NarB subfamily.</text>
</comment>
<dbReference type="InterPro" id="IPR050123">
    <property type="entry name" value="Prok_molybdopt-oxidoreductase"/>
</dbReference>